<dbReference type="STRING" id="180088.A0A1J8Q615"/>
<evidence type="ECO:0000313" key="1">
    <source>
        <dbReference type="EMBL" id="OJA17102.1"/>
    </source>
</evidence>
<dbReference type="OrthoDB" id="3258141at2759"/>
<gene>
    <name evidence="1" type="ORF">AZE42_13914</name>
</gene>
<accession>A0A1J8Q615</accession>
<protein>
    <submittedName>
        <fullName evidence="1">Uncharacterized protein</fullName>
    </submittedName>
</protein>
<proteinExistence type="predicted"/>
<reference evidence="1 2" key="1">
    <citation type="submission" date="2016-03" db="EMBL/GenBank/DDBJ databases">
        <title>Comparative genomics of the ectomycorrhizal sister species Rhizopogon vinicolor and Rhizopogon vesiculosus (Basidiomycota: Boletales) reveals a divergence of the mating type B locus.</title>
        <authorList>
            <person name="Mujic A.B."/>
            <person name="Kuo A."/>
            <person name="Tritt A."/>
            <person name="Lipzen A."/>
            <person name="Chen C."/>
            <person name="Johnson J."/>
            <person name="Sharma A."/>
            <person name="Barry K."/>
            <person name="Grigoriev I.V."/>
            <person name="Spatafora J.W."/>
        </authorList>
    </citation>
    <scope>NUCLEOTIDE SEQUENCE [LARGE SCALE GENOMIC DNA]</scope>
    <source>
        <strain evidence="1 2">AM-OR11-056</strain>
    </source>
</reference>
<dbReference type="Proteomes" id="UP000183567">
    <property type="component" value="Unassembled WGS sequence"/>
</dbReference>
<dbReference type="AlphaFoldDB" id="A0A1J8Q615"/>
<name>A0A1J8Q615_9AGAM</name>
<keyword evidence="2" id="KW-1185">Reference proteome</keyword>
<sequence>MVVMEDEESAVDDFTAELLWALGYETEQTVICTRKNILFSICGEEVYAKTDVCVVDVNSELLLLAQEDKSHIKLADPEPQLVAEATAAFQANNSNRVNNLFIDPLPKQVFPGITMVGTFPRFYKIEVTADSMESGSDQLRENDQL</sequence>
<dbReference type="EMBL" id="LVVM01002169">
    <property type="protein sequence ID" value="OJA17102.1"/>
    <property type="molecule type" value="Genomic_DNA"/>
</dbReference>
<comment type="caution">
    <text evidence="1">The sequence shown here is derived from an EMBL/GenBank/DDBJ whole genome shotgun (WGS) entry which is preliminary data.</text>
</comment>
<evidence type="ECO:0000313" key="2">
    <source>
        <dbReference type="Proteomes" id="UP000183567"/>
    </source>
</evidence>
<organism evidence="1 2">
    <name type="scientific">Rhizopogon vesiculosus</name>
    <dbReference type="NCBI Taxonomy" id="180088"/>
    <lineage>
        <taxon>Eukaryota</taxon>
        <taxon>Fungi</taxon>
        <taxon>Dikarya</taxon>
        <taxon>Basidiomycota</taxon>
        <taxon>Agaricomycotina</taxon>
        <taxon>Agaricomycetes</taxon>
        <taxon>Agaricomycetidae</taxon>
        <taxon>Boletales</taxon>
        <taxon>Suillineae</taxon>
        <taxon>Rhizopogonaceae</taxon>
        <taxon>Rhizopogon</taxon>
    </lineage>
</organism>
<feature type="non-terminal residue" evidence="1">
    <location>
        <position position="145"/>
    </location>
</feature>